<accession>A0A7H1QD77</accession>
<dbReference type="EMBL" id="CP051007">
    <property type="protein sequence ID" value="QNT98257.1"/>
    <property type="molecule type" value="Genomic_DNA"/>
</dbReference>
<evidence type="ECO:0000313" key="1">
    <source>
        <dbReference type="EMBL" id="QNT98257.1"/>
    </source>
</evidence>
<sequence>MCLTERTRSAEATAQLVTIWSTRQTRSGSESAAFTRTVRGRSASNRYWELAVSISMVSSGAPDPTPPPWQHCDYGNEAGEPDECHGSAVAPYGRCLQHLDAATRSAYLARLSPGSDIDHRGTHLSPALLNELLTALQDPATGRPQFGHAWFGMATFTGDTRFANAMFAGQAQFSMATFTDLAAFHGVFFASSAAFDRVTFAGVTSFARATFAGSALFGATFNDTAWFGEATFHRGVDFRGSVFEKVTNLGPLVCAGTVNLSVTEFRGPMAAELAAHRVLCFRTRWAATAALRLRYATVDLTDAVLEYPLTITSARTAFGRSPGEIMYEARLMGLATRARVASVSGTSAAHLVLSDLDLSTCQFAGTFNLDQLQMDGGCSFASAPSGVRRRGALLTKWTSRQALAEEHHWRFTRGQPGWTAAPGTGIRAEPVGPAELTRMYRQLRKSFEDAKNEPDAADFYYGEMEMRRLDPARPRGERRLLALYWALSGYGLRASRALGWLLSAMTATVLLMMLWGIPKEAPKPQSAGTLTGRHLTFRTDTPDPVYPAGPLMARLTEQRFDKSLRIVINSVVFRSSGQDLTTAGTYIEMLSRVGEPTLLGLAVLAVRGRVKR</sequence>
<dbReference type="InterPro" id="IPR001646">
    <property type="entry name" value="5peptide_repeat"/>
</dbReference>
<dbReference type="Pfam" id="PF13576">
    <property type="entry name" value="Pentapeptide_3"/>
    <property type="match status" value="1"/>
</dbReference>
<reference evidence="1 2" key="1">
    <citation type="submission" date="2020-04" db="EMBL/GenBank/DDBJ databases">
        <title>Characterization and engineering of Streptomyces griseofuscus DSM40191 as a potential heterologous host for expression of BGCs.</title>
        <authorList>
            <person name="Gren T."/>
            <person name="Whitford C.M."/>
            <person name="Mohite O.S."/>
            <person name="Joergensen T.S."/>
            <person name="Nielsen J.B."/>
            <person name="Lee S.Y."/>
            <person name="Weber T."/>
        </authorList>
    </citation>
    <scope>NUCLEOTIDE SEQUENCE [LARGE SCALE GENOMIC DNA]</scope>
    <source>
        <strain evidence="1 2">DSM 40191</strain>
        <plasmid evidence="1 2">pSGRIFU1</plasmid>
    </source>
</reference>
<name>A0A7H1QD77_9ACTN</name>
<evidence type="ECO:0000313" key="2">
    <source>
        <dbReference type="Proteomes" id="UP000516422"/>
    </source>
</evidence>
<geneLocation type="plasmid" evidence="1 2">
    <name>pSGRIFU1</name>
</geneLocation>
<organism evidence="1 2">
    <name type="scientific">Streptomyces griseofuscus</name>
    <dbReference type="NCBI Taxonomy" id="146922"/>
    <lineage>
        <taxon>Bacteria</taxon>
        <taxon>Bacillati</taxon>
        <taxon>Actinomycetota</taxon>
        <taxon>Actinomycetes</taxon>
        <taxon>Kitasatosporales</taxon>
        <taxon>Streptomycetaceae</taxon>
        <taxon>Streptomyces</taxon>
    </lineage>
</organism>
<proteinExistence type="predicted"/>
<protein>
    <submittedName>
        <fullName evidence="1">Pentapeptide repeat-containing protein</fullName>
    </submittedName>
</protein>
<dbReference type="KEGG" id="sgf:HEP81_08029"/>
<gene>
    <name evidence="1" type="ORF">HEP81_08029</name>
</gene>
<dbReference type="AlphaFoldDB" id="A0A7H1QD77"/>
<dbReference type="Proteomes" id="UP000516422">
    <property type="component" value="Plasmid pSGRIFU1"/>
</dbReference>
<keyword evidence="1" id="KW-0614">Plasmid</keyword>